<dbReference type="GO" id="GO:0030687">
    <property type="term" value="C:preribosome, large subunit precursor"/>
    <property type="evidence" value="ECO:0007669"/>
    <property type="project" value="TreeGrafter"/>
</dbReference>
<dbReference type="PANTHER" id="PTHR12661">
    <property type="entry name" value="PETER PAN-RELATED"/>
    <property type="match status" value="1"/>
</dbReference>
<feature type="compositionally biased region" description="Basic and acidic residues" evidence="1">
    <location>
        <begin position="349"/>
        <end position="360"/>
    </location>
</feature>
<sequence>MANKAAPLKKSQQPVEEEEVNVPKSMIIRVGSSFHNASLQQLSLDLRVMMQPHTAISLRERRKNCLKDYVVMCGPLGVTQLITLSQSEKTANCHLRFASMSKGPTTTYRIKEYSLVKDIVKTLKHPKMVGKSSTIFQRPPLLVMNGFANPKVAEPHEKVMITQFQNMFPPIMPEKINVDSIRRVLMINKDKETGEINLRHYAIDTKVVDVNKNLKKILNAKIKKNKKMPNLGNIKDISEILEDSHHLGYTSESEVEDEESLVQVDETESLTKAKVIKNEGGASNLRKKAIKLVELGPRLRMELVKIEAGVCDGEVLYHRYVKKSDTEIIQQKKRLSQKESEKAKRRKVQKENVDKKLAKKQERRKRQKEKYGADGSAVPGNDNSGDESEEEVELRPEDYENDSDLYSE</sequence>
<evidence type="ECO:0000313" key="4">
    <source>
        <dbReference type="Proteomes" id="UP000094565"/>
    </source>
</evidence>
<reference evidence="3 4" key="1">
    <citation type="submission" date="2016-02" db="EMBL/GenBank/DDBJ databases">
        <title>Comparative genomic and transcriptomic foundation for Pichia pastoris.</title>
        <authorList>
            <person name="Love K.R."/>
            <person name="Shah K.A."/>
            <person name="Whittaker C.A."/>
            <person name="Wu J."/>
            <person name="Bartlett M.C."/>
            <person name="Ma D."/>
            <person name="Leeson R.L."/>
            <person name="Priest M."/>
            <person name="Young S.K."/>
            <person name="Love J.C."/>
        </authorList>
    </citation>
    <scope>NUCLEOTIDE SEQUENCE [LARGE SCALE GENOMIC DNA]</scope>
    <source>
        <strain evidence="3 4">ATCC 28485</strain>
    </source>
</reference>
<dbReference type="InterPro" id="IPR007109">
    <property type="entry name" value="Brix"/>
</dbReference>
<dbReference type="AlphaFoldDB" id="A0A1B2J9F8"/>
<dbReference type="EMBL" id="CP014584">
    <property type="protein sequence ID" value="ANZ74641.1"/>
    <property type="molecule type" value="Genomic_DNA"/>
</dbReference>
<dbReference type="OrthoDB" id="10261452at2759"/>
<dbReference type="GO" id="GO:0000027">
    <property type="term" value="P:ribosomal large subunit assembly"/>
    <property type="evidence" value="ECO:0007669"/>
    <property type="project" value="TreeGrafter"/>
</dbReference>
<evidence type="ECO:0000313" key="3">
    <source>
        <dbReference type="EMBL" id="ANZ74641.1"/>
    </source>
</evidence>
<feature type="domain" description="Brix" evidence="2">
    <location>
        <begin position="25"/>
        <end position="312"/>
    </location>
</feature>
<evidence type="ECO:0000259" key="2">
    <source>
        <dbReference type="PROSITE" id="PS50833"/>
    </source>
</evidence>
<feature type="compositionally biased region" description="Acidic residues" evidence="1">
    <location>
        <begin position="399"/>
        <end position="408"/>
    </location>
</feature>
<proteinExistence type="predicted"/>
<gene>
    <name evidence="3" type="primary">SSF2</name>
    <name evidence="3" type="ORF">ATY40_BA7501245</name>
</gene>
<dbReference type="PANTHER" id="PTHR12661:SF5">
    <property type="entry name" value="SUPPRESSOR OF SWI4 1 HOMOLOG"/>
    <property type="match status" value="1"/>
</dbReference>
<dbReference type="PROSITE" id="PS50833">
    <property type="entry name" value="BRIX"/>
    <property type="match status" value="1"/>
</dbReference>
<evidence type="ECO:0000256" key="1">
    <source>
        <dbReference type="SAM" id="MobiDB-lite"/>
    </source>
</evidence>
<feature type="region of interest" description="Disordered" evidence="1">
    <location>
        <begin position="334"/>
        <end position="408"/>
    </location>
</feature>
<protein>
    <submittedName>
        <fullName evidence="3">BA75_01245T0</fullName>
    </submittedName>
</protein>
<dbReference type="SMART" id="SM00879">
    <property type="entry name" value="Brix"/>
    <property type="match status" value="1"/>
</dbReference>
<dbReference type="Pfam" id="PF04427">
    <property type="entry name" value="Brix"/>
    <property type="match status" value="1"/>
</dbReference>
<dbReference type="InterPro" id="IPR045112">
    <property type="entry name" value="PPAN-like"/>
</dbReference>
<organism evidence="3 4">
    <name type="scientific">Komagataella pastoris</name>
    <name type="common">Yeast</name>
    <name type="synonym">Pichia pastoris</name>
    <dbReference type="NCBI Taxonomy" id="4922"/>
    <lineage>
        <taxon>Eukaryota</taxon>
        <taxon>Fungi</taxon>
        <taxon>Dikarya</taxon>
        <taxon>Ascomycota</taxon>
        <taxon>Saccharomycotina</taxon>
        <taxon>Pichiomycetes</taxon>
        <taxon>Pichiales</taxon>
        <taxon>Pichiaceae</taxon>
        <taxon>Komagataella</taxon>
    </lineage>
</organism>
<name>A0A1B2J9F8_PICPA</name>
<dbReference type="Proteomes" id="UP000094565">
    <property type="component" value="Chromosome 1"/>
</dbReference>
<dbReference type="GO" id="GO:0019843">
    <property type="term" value="F:rRNA binding"/>
    <property type="evidence" value="ECO:0007669"/>
    <property type="project" value="InterPro"/>
</dbReference>
<keyword evidence="4" id="KW-1185">Reference proteome</keyword>
<dbReference type="GO" id="GO:0006364">
    <property type="term" value="P:rRNA processing"/>
    <property type="evidence" value="ECO:0007669"/>
    <property type="project" value="InterPro"/>
</dbReference>
<accession>A0A1B2J9F8</accession>